<dbReference type="PROSITE" id="PS50948">
    <property type="entry name" value="PAN"/>
    <property type="match status" value="1"/>
</dbReference>
<reference evidence="4" key="1">
    <citation type="submission" date="2025-08" db="UniProtKB">
        <authorList>
            <consortium name="RefSeq"/>
        </authorList>
    </citation>
    <scope>IDENTIFICATION</scope>
    <source>
        <tissue evidence="4">Gonads</tissue>
    </source>
</reference>
<feature type="domain" description="Apple" evidence="2">
    <location>
        <begin position="96"/>
        <end position="173"/>
    </location>
</feature>
<dbReference type="SUPFAM" id="SSF55166">
    <property type="entry name" value="Hedgehog/DD-peptidase"/>
    <property type="match status" value="1"/>
</dbReference>
<accession>A0A1S3K775</accession>
<gene>
    <name evidence="4" type="primary">LOC106179412</name>
</gene>
<evidence type="ECO:0000313" key="4">
    <source>
        <dbReference type="RefSeq" id="XP_013418485.1"/>
    </source>
</evidence>
<name>A0A1S3K775_LINAN</name>
<dbReference type="InParanoid" id="A0A1S3K775"/>
<dbReference type="Pfam" id="PF00024">
    <property type="entry name" value="PAN_1"/>
    <property type="match status" value="2"/>
</dbReference>
<dbReference type="SUPFAM" id="SSF57414">
    <property type="entry name" value="Hairpin loop containing domain-like"/>
    <property type="match status" value="2"/>
</dbReference>
<sequence length="308" mass="34710">MRVKILVFLVFGLGANYVYGQNCPMERRPGRYYVLGPDTRTIYSMTEEQCRTTCQNDAKCPAATYHTTKRVCWLHANVRTLAHGANWVAFMKPERCQERCQMERTPGRYYVLGPDTRTIYSMTEEQCRTTCQNDAKCPAATYHTTKRVCWLHANVRTLAHGANWVAFTKPEGCRVQRGEVSYGRSVVNSQALKITLQDIANFLGATVVVHSGVRQGADYYHSVGQAADITVSGIDTKTVWDRLKSGGIMDNEYFVMYHAPGQRSCSSGTHLHIARWEMENMSGRTTCWVIEGTTPENTCTSMSTSICH</sequence>
<evidence type="ECO:0000313" key="3">
    <source>
        <dbReference type="Proteomes" id="UP000085678"/>
    </source>
</evidence>
<evidence type="ECO:0000256" key="1">
    <source>
        <dbReference type="SAM" id="SignalP"/>
    </source>
</evidence>
<proteinExistence type="predicted"/>
<feature type="chain" id="PRO_5010288197" evidence="1">
    <location>
        <begin position="21"/>
        <end position="308"/>
    </location>
</feature>
<dbReference type="GeneID" id="106179412"/>
<dbReference type="Gene3D" id="3.50.4.10">
    <property type="entry name" value="Hepatocyte Growth Factor"/>
    <property type="match status" value="2"/>
</dbReference>
<dbReference type="Proteomes" id="UP000085678">
    <property type="component" value="Unplaced"/>
</dbReference>
<dbReference type="AlphaFoldDB" id="A0A1S3K775"/>
<evidence type="ECO:0000259" key="2">
    <source>
        <dbReference type="PROSITE" id="PS50948"/>
    </source>
</evidence>
<keyword evidence="1" id="KW-0732">Signal</keyword>
<organism evidence="3 4">
    <name type="scientific">Lingula anatina</name>
    <name type="common">Brachiopod</name>
    <name type="synonym">Lingula unguis</name>
    <dbReference type="NCBI Taxonomy" id="7574"/>
    <lineage>
        <taxon>Eukaryota</taxon>
        <taxon>Metazoa</taxon>
        <taxon>Spiralia</taxon>
        <taxon>Lophotrochozoa</taxon>
        <taxon>Brachiopoda</taxon>
        <taxon>Linguliformea</taxon>
        <taxon>Lingulata</taxon>
        <taxon>Lingulida</taxon>
        <taxon>Linguloidea</taxon>
        <taxon>Lingulidae</taxon>
        <taxon>Lingula</taxon>
    </lineage>
</organism>
<dbReference type="KEGG" id="lak:106179412"/>
<keyword evidence="3" id="KW-1185">Reference proteome</keyword>
<feature type="signal peptide" evidence="1">
    <location>
        <begin position="1"/>
        <end position="20"/>
    </location>
</feature>
<dbReference type="RefSeq" id="XP_013418485.1">
    <property type="nucleotide sequence ID" value="XM_013563031.1"/>
</dbReference>
<dbReference type="InterPro" id="IPR003609">
    <property type="entry name" value="Pan_app"/>
</dbReference>
<dbReference type="InterPro" id="IPR009045">
    <property type="entry name" value="Zn_M74/Hedgehog-like"/>
</dbReference>
<protein>
    <submittedName>
        <fullName evidence="4">Uncharacterized protein LOC106179412</fullName>
    </submittedName>
</protein>